<sequence length="388" mass="40604">MGGGVRPLEGVTVVAMEQAVAGPFATRHLADQGARVIKIERVDGGDFARGFDSLASGIGAHFAWLNRSKQSLALDVKSDHGKQVLAALLAESDVFLHNLAPGAPAALGLDGDTLTEKYPQLIVCEISGYGNGGPDDSRRAYDLLIQSEAAVVSVTGTVDEPIKPGIAVADIAAGVYAYTSVLNALLARAKTGHGCVVEVSMLDAVAEWMGYAVTVARHGHTPNMVVGMSHPAIAPYDAYPLGDGSKLALSVQNDREWVRLATIVLGNPELAVDERFAKNEARVAHRAAVDALIVERFATLDFAAATALLDDAGIGWAKINSAADLVEHRQLAARERWQSVDSPVGTIPTLLPPGVSSAWDIALGPIPALGADTDRILAELGLEPVPSP</sequence>
<accession>A0A857KNT1</accession>
<dbReference type="Gene3D" id="3.40.50.10540">
    <property type="entry name" value="Crotonobetainyl-coa:carnitine coa-transferase, domain 1"/>
    <property type="match status" value="1"/>
</dbReference>
<dbReference type="AlphaFoldDB" id="A0A857KNT1"/>
<dbReference type="InterPro" id="IPR003673">
    <property type="entry name" value="CoA-Trfase_fam_III"/>
</dbReference>
<dbReference type="Gene3D" id="3.30.1540.10">
    <property type="entry name" value="formyl-coa transferase, domain 3"/>
    <property type="match status" value="1"/>
</dbReference>
<dbReference type="PANTHER" id="PTHR48207">
    <property type="entry name" value="SUCCINATE--HYDROXYMETHYLGLUTARATE COA-TRANSFERASE"/>
    <property type="match status" value="1"/>
</dbReference>
<keyword evidence="1 2" id="KW-0808">Transferase</keyword>
<name>A0A857KNT1_9ACTN</name>
<dbReference type="InterPro" id="IPR023606">
    <property type="entry name" value="CoA-Trfase_III_dom_1_sf"/>
</dbReference>
<dbReference type="SUPFAM" id="SSF89796">
    <property type="entry name" value="CoA-transferase family III (CaiB/BaiF)"/>
    <property type="match status" value="1"/>
</dbReference>
<dbReference type="RefSeq" id="WP_005184769.1">
    <property type="nucleotide sequence ID" value="NZ_CP045804.1"/>
</dbReference>
<dbReference type="PANTHER" id="PTHR48207:SF3">
    <property type="entry name" value="SUCCINATE--HYDROXYMETHYLGLUTARATE COA-TRANSFERASE"/>
    <property type="match status" value="1"/>
</dbReference>
<organism evidence="2">
    <name type="scientific">Gordonia amarae</name>
    <dbReference type="NCBI Taxonomy" id="36821"/>
    <lineage>
        <taxon>Bacteria</taxon>
        <taxon>Bacillati</taxon>
        <taxon>Actinomycetota</taxon>
        <taxon>Actinomycetes</taxon>
        <taxon>Mycobacteriales</taxon>
        <taxon>Gordoniaceae</taxon>
        <taxon>Gordonia</taxon>
    </lineage>
</organism>
<dbReference type="InterPro" id="IPR050483">
    <property type="entry name" value="CoA-transferase_III_domain"/>
</dbReference>
<dbReference type="GO" id="GO:0008410">
    <property type="term" value="F:CoA-transferase activity"/>
    <property type="evidence" value="ECO:0007669"/>
    <property type="project" value="TreeGrafter"/>
</dbReference>
<reference evidence="2" key="1">
    <citation type="journal article" date="2021" name="Nat. Microbiol.">
        <title>Cocultivation of an ultrasmall environmental parasitic bacterium with lytic ability against bacteria associated with wastewater foams.</title>
        <authorList>
            <person name="Batinovic S."/>
            <person name="Rose J.J.A."/>
            <person name="Ratcliffe J."/>
            <person name="Seviour R.J."/>
            <person name="Petrovski S."/>
        </authorList>
    </citation>
    <scope>NUCLEOTIDE SEQUENCE</scope>
    <source>
        <strain evidence="2">CON44</strain>
    </source>
</reference>
<dbReference type="EMBL" id="CP045810">
    <property type="protein sequence ID" value="QHN41151.1"/>
    <property type="molecule type" value="Genomic_DNA"/>
</dbReference>
<dbReference type="Pfam" id="PF02515">
    <property type="entry name" value="CoA_transf_3"/>
    <property type="match status" value="1"/>
</dbReference>
<proteinExistence type="predicted"/>
<protein>
    <submittedName>
        <fullName evidence="2">CoA transferase</fullName>
    </submittedName>
</protein>
<evidence type="ECO:0000256" key="1">
    <source>
        <dbReference type="ARBA" id="ARBA00022679"/>
    </source>
</evidence>
<dbReference type="InterPro" id="IPR044855">
    <property type="entry name" value="CoA-Trfase_III_dom3_sf"/>
</dbReference>
<gene>
    <name evidence="2" type="ORF">GII30_20045</name>
</gene>
<evidence type="ECO:0000313" key="2">
    <source>
        <dbReference type="EMBL" id="QHN41151.1"/>
    </source>
</evidence>